<name>A0A852WM28_9MICO</name>
<comment type="similarity">
    <text evidence="1">Belongs to the aspartate/glutamate racemases family.</text>
</comment>
<dbReference type="SUPFAM" id="SSF53681">
    <property type="entry name" value="Aspartate/glutamate racemase"/>
    <property type="match status" value="2"/>
</dbReference>
<dbReference type="InterPro" id="IPR015942">
    <property type="entry name" value="Asp/Glu/hydantoin_racemase"/>
</dbReference>
<dbReference type="NCBIfam" id="TIGR00035">
    <property type="entry name" value="asp_race"/>
    <property type="match status" value="1"/>
</dbReference>
<sequence>MKLLGVLGGMSWTSTAEYYRLLNQGVASRLGGLHSAHLLVHSVDFEPVAAMQHDGNWDGTAAVLVDAARGLEHAGAEGLILATNTMHKVADQLQEATTIPLLHIADATAARVRADGLHTVALLATAFTMEQDFYVGRLREQGLEVITPGAVERADVHRIIYDELCHDVVLDSSRNRYRDVMDHLVQRGAEGIILGCTEIGLLVEGGDASVPLYDTAAIHCQEAVDWMLSS</sequence>
<reference evidence="3 4" key="1">
    <citation type="submission" date="2020-07" db="EMBL/GenBank/DDBJ databases">
        <title>Sequencing the genomes of 1000 actinobacteria strains.</title>
        <authorList>
            <person name="Klenk H.-P."/>
        </authorList>
    </citation>
    <scope>NUCLEOTIDE SEQUENCE [LARGE SCALE GENOMIC DNA]</scope>
    <source>
        <strain evidence="3 4">DSM 23987</strain>
    </source>
</reference>
<keyword evidence="4" id="KW-1185">Reference proteome</keyword>
<dbReference type="EC" id="5.1.1.13" evidence="3"/>
<dbReference type="PANTHER" id="PTHR21198:SF7">
    <property type="entry name" value="ASPARTATE-GLUTAMATE RACEMASE FAMILY"/>
    <property type="match status" value="1"/>
</dbReference>
<gene>
    <name evidence="3" type="ORF">BJ986_001772</name>
</gene>
<evidence type="ECO:0000313" key="3">
    <source>
        <dbReference type="EMBL" id="NYG07285.1"/>
    </source>
</evidence>
<dbReference type="Proteomes" id="UP000573599">
    <property type="component" value="Unassembled WGS sequence"/>
</dbReference>
<dbReference type="Gene3D" id="3.40.50.1860">
    <property type="match status" value="2"/>
</dbReference>
<dbReference type="PANTHER" id="PTHR21198">
    <property type="entry name" value="GLUTAMATE RACEMASE"/>
    <property type="match status" value="1"/>
</dbReference>
<evidence type="ECO:0000256" key="1">
    <source>
        <dbReference type="ARBA" id="ARBA00007847"/>
    </source>
</evidence>
<organism evidence="3 4">
    <name type="scientific">Pedococcus badiiscoriae</name>
    <dbReference type="NCBI Taxonomy" id="642776"/>
    <lineage>
        <taxon>Bacteria</taxon>
        <taxon>Bacillati</taxon>
        <taxon>Actinomycetota</taxon>
        <taxon>Actinomycetes</taxon>
        <taxon>Micrococcales</taxon>
        <taxon>Intrasporangiaceae</taxon>
        <taxon>Pedococcus</taxon>
    </lineage>
</organism>
<accession>A0A852WM28</accession>
<dbReference type="GO" id="GO:0047689">
    <property type="term" value="F:aspartate racemase activity"/>
    <property type="evidence" value="ECO:0007669"/>
    <property type="project" value="UniProtKB-EC"/>
</dbReference>
<dbReference type="RefSeq" id="WP_179421650.1">
    <property type="nucleotide sequence ID" value="NZ_JACCAB010000001.1"/>
</dbReference>
<keyword evidence="2 3" id="KW-0413">Isomerase</keyword>
<dbReference type="Pfam" id="PF01177">
    <property type="entry name" value="Asp_Glu_race"/>
    <property type="match status" value="1"/>
</dbReference>
<dbReference type="InterPro" id="IPR004380">
    <property type="entry name" value="Asp_race"/>
</dbReference>
<dbReference type="InterPro" id="IPR001920">
    <property type="entry name" value="Asp/Glu_race"/>
</dbReference>
<dbReference type="AlphaFoldDB" id="A0A852WM28"/>
<comment type="caution">
    <text evidence="3">The sequence shown here is derived from an EMBL/GenBank/DDBJ whole genome shotgun (WGS) entry which is preliminary data.</text>
</comment>
<evidence type="ECO:0000313" key="4">
    <source>
        <dbReference type="Proteomes" id="UP000573599"/>
    </source>
</evidence>
<dbReference type="EMBL" id="JACCAB010000001">
    <property type="protein sequence ID" value="NYG07285.1"/>
    <property type="molecule type" value="Genomic_DNA"/>
</dbReference>
<proteinExistence type="inferred from homology"/>
<protein>
    <submittedName>
        <fullName evidence="3">Aspartate racemase</fullName>
        <ecNumber evidence="3">5.1.1.13</ecNumber>
    </submittedName>
</protein>
<evidence type="ECO:0000256" key="2">
    <source>
        <dbReference type="ARBA" id="ARBA00023235"/>
    </source>
</evidence>